<feature type="compositionally biased region" description="Low complexity" evidence="1">
    <location>
        <begin position="463"/>
        <end position="478"/>
    </location>
</feature>
<dbReference type="InterPro" id="IPR018465">
    <property type="entry name" value="Scm3/HJURP"/>
</dbReference>
<dbReference type="PANTHER" id="PTHR15992:SF5">
    <property type="entry name" value="HOLLIDAY JUNCTION RECOGNITION PROTEIN"/>
    <property type="match status" value="1"/>
</dbReference>
<feature type="compositionally biased region" description="Basic residues" evidence="1">
    <location>
        <begin position="779"/>
        <end position="797"/>
    </location>
</feature>
<feature type="compositionally biased region" description="Basic residues" evidence="1">
    <location>
        <begin position="1"/>
        <end position="13"/>
    </location>
</feature>
<feature type="compositionally biased region" description="Low complexity" evidence="1">
    <location>
        <begin position="592"/>
        <end position="616"/>
    </location>
</feature>
<feature type="compositionally biased region" description="Pro residues" evidence="1">
    <location>
        <begin position="640"/>
        <end position="657"/>
    </location>
</feature>
<reference evidence="2 3" key="1">
    <citation type="journal article" date="2015" name="BMC Genomics">
        <title>Gene expression during zombie ant biting behavior reflects the complexity underlying fungal parasitic behavioral manipulation.</title>
        <authorList>
            <person name="de Bekker C."/>
            <person name="Ohm R.A."/>
            <person name="Loreto R.G."/>
            <person name="Sebastian A."/>
            <person name="Albert I."/>
            <person name="Merrow M."/>
            <person name="Brachmann A."/>
            <person name="Hughes D.P."/>
        </authorList>
    </citation>
    <scope>NUCLEOTIDE SEQUENCE [LARGE SCALE GENOMIC DNA]</scope>
    <source>
        <strain evidence="2 3">SC16a</strain>
    </source>
</reference>
<protein>
    <submittedName>
        <fullName evidence="2">Uncharacterized protein</fullName>
    </submittedName>
</protein>
<reference evidence="2 3" key="2">
    <citation type="journal article" date="2017" name="Sci. Rep.">
        <title>Ant-infecting Ophiocordyceps genomes reveal a high diversity of potential behavioral manipulation genes and a possible major role for enterotoxins.</title>
        <authorList>
            <person name="de Bekker C."/>
            <person name="Ohm R.A."/>
            <person name="Evans H.C."/>
            <person name="Brachmann A."/>
            <person name="Hughes D.P."/>
        </authorList>
    </citation>
    <scope>NUCLEOTIDE SEQUENCE [LARGE SCALE GENOMIC DNA]</scope>
    <source>
        <strain evidence="2 3">SC16a</strain>
    </source>
</reference>
<comment type="caution">
    <text evidence="2">The sequence shown here is derived from an EMBL/GenBank/DDBJ whole genome shotgun (WGS) entry which is preliminary data.</text>
</comment>
<dbReference type="EMBL" id="LAZP02000081">
    <property type="protein sequence ID" value="PFH61271.1"/>
    <property type="molecule type" value="Genomic_DNA"/>
</dbReference>
<dbReference type="AlphaFoldDB" id="A0A2A9PJQ6"/>
<dbReference type="GO" id="GO:0005634">
    <property type="term" value="C:nucleus"/>
    <property type="evidence" value="ECO:0007669"/>
    <property type="project" value="InterPro"/>
</dbReference>
<dbReference type="Pfam" id="PF10384">
    <property type="entry name" value="Scm3"/>
    <property type="match status" value="1"/>
</dbReference>
<name>A0A2A9PJQ6_OPHUN</name>
<accession>A0A2A9PJQ6</accession>
<dbReference type="PANTHER" id="PTHR15992">
    <property type="entry name" value="HOLLIDAY JUNCTION RECOGNITION PROTEIN"/>
    <property type="match status" value="1"/>
</dbReference>
<feature type="region of interest" description="Disordered" evidence="1">
    <location>
        <begin position="437"/>
        <end position="820"/>
    </location>
</feature>
<dbReference type="Gene3D" id="1.10.20.10">
    <property type="entry name" value="Histone, subunit A"/>
    <property type="match status" value="1"/>
</dbReference>
<evidence type="ECO:0000313" key="3">
    <source>
        <dbReference type="Proteomes" id="UP000037136"/>
    </source>
</evidence>
<evidence type="ECO:0000256" key="1">
    <source>
        <dbReference type="SAM" id="MobiDB-lite"/>
    </source>
</evidence>
<evidence type="ECO:0000313" key="2">
    <source>
        <dbReference type="EMBL" id="PFH61271.1"/>
    </source>
</evidence>
<sequence length="926" mass="100745">MEPPAKRQRRHQSTPHDDNDENDDDDDDELSFEPLEIRAKRDAGYQLSIERAHADNRFQATMAHIFDKYGRDFDGVGDEIDLMTGEILVDNGHLQNMRDEGDVGIDDFFSPQDDPGVSMDDFIHHPDDDLFSSLAEEGCDNGQSLAHERQCEQDEEDGIMCGRKADTPQSLSVLSQPPPRTWDDNLLSPPILNGLFGNGRSPVFGASPLGFGASPFAMEPWSLSEPFGLSPWDPPRLPPRIPSLFPSPADRYHFPVQEGGSSIWQPGYRFKDNEPDQRLTPTVFGKARPDVKMKPMKYMLPSAASRPDNAEDEEEIDEDAILMGRGFTQYDALNPGRAVLPDADELVLSMPLEIAPPAKEPALADTQTDSTTTDDIPAPKRRRLARNSDKTSPDASSQHATEEPRRQQQQQQQRLVVELPALDPSRRQGYEVIDDATDEPLESAPADGDVLVDSQPDQARGQDAAPAPHDVAPASPSPQEEEGAEETVKPDGEVLNHPITDPTLCLSDDEMPIVLPRPRRSTRQPTPPTLRASPSPATAIEKVTPSGIQDVAATTPPNDTISPAKQVSTKPPRTRGSKRALRKSEPSPPPMTETTTTTTPSQQQQQRRTTRRATAQNEKARVTRLEARLLAATATANAASPPPVPPPPPSSSPPPPRSSSRRAAAARLGAQESAPPAEADDESQAVIDETADASASSTSGEVKEPVLVEVESDGHQAVPPEASSTASTSMTGAQNDGVPAEREKNDRPAASDGETSSASGRNDKAQKPKARTPTASKPRVAKKKKKPRTKTKAKRKTATLAKQHNPKPEPETPPTQQRSIPSLTAMTAHHDDDDDDKDGDDELDELSRNLFAVPPTTTTTTTTTTPRLKIWKSSARTTEVFRTPDKNRLATNVASPASVVRTPRGSLRTCGRDGFRCGRDFCFTCL</sequence>
<feature type="region of interest" description="Disordered" evidence="1">
    <location>
        <begin position="358"/>
        <end position="413"/>
    </location>
</feature>
<feature type="compositionally biased region" description="Acidic residues" evidence="1">
    <location>
        <begin position="18"/>
        <end position="31"/>
    </location>
</feature>
<dbReference type="GO" id="GO:0042393">
    <property type="term" value="F:histone binding"/>
    <property type="evidence" value="ECO:0007669"/>
    <property type="project" value="InterPro"/>
</dbReference>
<feature type="compositionally biased region" description="Basic and acidic residues" evidence="1">
    <location>
        <begin position="618"/>
        <end position="627"/>
    </location>
</feature>
<dbReference type="OrthoDB" id="2420608at2759"/>
<gene>
    <name evidence="2" type="ORF">XA68_17844</name>
</gene>
<proteinExistence type="predicted"/>
<feature type="region of interest" description="Disordered" evidence="1">
    <location>
        <begin position="1"/>
        <end position="37"/>
    </location>
</feature>
<dbReference type="STRING" id="268505.A0A2A9PJQ6"/>
<feature type="compositionally biased region" description="Polar residues" evidence="1">
    <location>
        <begin position="555"/>
        <end position="571"/>
    </location>
</feature>
<feature type="compositionally biased region" description="Low complexity" evidence="1">
    <location>
        <begin position="365"/>
        <end position="375"/>
    </location>
</feature>
<dbReference type="Proteomes" id="UP000037136">
    <property type="component" value="Unassembled WGS sequence"/>
</dbReference>
<keyword evidence="3" id="KW-1185">Reference proteome</keyword>
<feature type="compositionally biased region" description="Basic and acidic residues" evidence="1">
    <location>
        <begin position="739"/>
        <end position="749"/>
    </location>
</feature>
<dbReference type="GO" id="GO:0046982">
    <property type="term" value="F:protein heterodimerization activity"/>
    <property type="evidence" value="ECO:0007669"/>
    <property type="project" value="InterPro"/>
</dbReference>
<dbReference type="InterPro" id="IPR009072">
    <property type="entry name" value="Histone-fold"/>
</dbReference>
<organism evidence="2 3">
    <name type="scientific">Ophiocordyceps unilateralis</name>
    <name type="common">Zombie-ant fungus</name>
    <name type="synonym">Torrubia unilateralis</name>
    <dbReference type="NCBI Taxonomy" id="268505"/>
    <lineage>
        <taxon>Eukaryota</taxon>
        <taxon>Fungi</taxon>
        <taxon>Dikarya</taxon>
        <taxon>Ascomycota</taxon>
        <taxon>Pezizomycotina</taxon>
        <taxon>Sordariomycetes</taxon>
        <taxon>Hypocreomycetidae</taxon>
        <taxon>Hypocreales</taxon>
        <taxon>Ophiocordycipitaceae</taxon>
        <taxon>Ophiocordyceps</taxon>
    </lineage>
</organism>
<feature type="compositionally biased region" description="Low complexity" evidence="1">
    <location>
        <begin position="628"/>
        <end position="639"/>
    </location>
</feature>
<feature type="compositionally biased region" description="Basic residues" evidence="1">
    <location>
        <begin position="572"/>
        <end position="581"/>
    </location>
</feature>